<keyword evidence="1" id="KW-0479">Metal-binding</keyword>
<dbReference type="EMBL" id="LQWY01000029">
    <property type="protein sequence ID" value="OAH60896.1"/>
    <property type="molecule type" value="Genomic_DNA"/>
</dbReference>
<dbReference type="SUPFAM" id="SSF51604">
    <property type="entry name" value="Enolase C-terminal domain-like"/>
    <property type="match status" value="1"/>
</dbReference>
<dbReference type="PANTHER" id="PTHR48080">
    <property type="entry name" value="D-GALACTONATE DEHYDRATASE-RELATED"/>
    <property type="match status" value="1"/>
</dbReference>
<keyword evidence="5" id="KW-1185">Reference proteome</keyword>
<name>A0A177L6A1_9BACI</name>
<dbReference type="SMART" id="SM00922">
    <property type="entry name" value="MR_MLE"/>
    <property type="match status" value="1"/>
</dbReference>
<dbReference type="PANTHER" id="PTHR48080:SF2">
    <property type="entry name" value="D-GALACTONATE DEHYDRATASE"/>
    <property type="match status" value="1"/>
</dbReference>
<reference evidence="4 5" key="1">
    <citation type="submission" date="2016-01" db="EMBL/GenBank/DDBJ databases">
        <title>Investigation of taxonomic status of Bacillus aminovorans.</title>
        <authorList>
            <person name="Verma A."/>
            <person name="Pal Y."/>
            <person name="Krishnamurthi S."/>
        </authorList>
    </citation>
    <scope>NUCLEOTIDE SEQUENCE [LARGE SCALE GENOMIC DNA]</scope>
    <source>
        <strain evidence="4 5">DSM 1314</strain>
    </source>
</reference>
<evidence type="ECO:0000259" key="3">
    <source>
        <dbReference type="SMART" id="SM00922"/>
    </source>
</evidence>
<dbReference type="InterPro" id="IPR029017">
    <property type="entry name" value="Enolase-like_N"/>
</dbReference>
<dbReference type="GO" id="GO:0046872">
    <property type="term" value="F:metal ion binding"/>
    <property type="evidence" value="ECO:0007669"/>
    <property type="project" value="UniProtKB-KW"/>
</dbReference>
<gene>
    <name evidence="4" type="ORF">AWH49_14715</name>
</gene>
<dbReference type="GO" id="GO:0009063">
    <property type="term" value="P:amino acid catabolic process"/>
    <property type="evidence" value="ECO:0007669"/>
    <property type="project" value="InterPro"/>
</dbReference>
<dbReference type="CDD" id="cd03316">
    <property type="entry name" value="MR_like"/>
    <property type="match status" value="1"/>
</dbReference>
<dbReference type="InterPro" id="IPR036849">
    <property type="entry name" value="Enolase-like_C_sf"/>
</dbReference>
<dbReference type="Proteomes" id="UP000076935">
    <property type="component" value="Unassembled WGS sequence"/>
</dbReference>
<evidence type="ECO:0000313" key="5">
    <source>
        <dbReference type="Proteomes" id="UP000076935"/>
    </source>
</evidence>
<proteinExistence type="predicted"/>
<dbReference type="InterPro" id="IPR029065">
    <property type="entry name" value="Enolase_C-like"/>
</dbReference>
<dbReference type="AlphaFoldDB" id="A0A177L6A1"/>
<dbReference type="GO" id="GO:0016829">
    <property type="term" value="F:lyase activity"/>
    <property type="evidence" value="ECO:0007669"/>
    <property type="project" value="UniProtKB-KW"/>
</dbReference>
<comment type="caution">
    <text evidence="4">The sequence shown here is derived from an EMBL/GenBank/DDBJ whole genome shotgun (WGS) entry which is preliminary data.</text>
</comment>
<dbReference type="InterPro" id="IPR034593">
    <property type="entry name" value="DgoD-like"/>
</dbReference>
<feature type="domain" description="Mandelate racemase/muconate lactonizing enzyme C-terminal" evidence="3">
    <location>
        <begin position="145"/>
        <end position="245"/>
    </location>
</feature>
<evidence type="ECO:0000256" key="1">
    <source>
        <dbReference type="ARBA" id="ARBA00022723"/>
    </source>
</evidence>
<dbReference type="InterPro" id="IPR013341">
    <property type="entry name" value="Mandelate_racemase_N_dom"/>
</dbReference>
<dbReference type="Gene3D" id="3.20.20.120">
    <property type="entry name" value="Enolase-like C-terminal domain"/>
    <property type="match status" value="1"/>
</dbReference>
<protein>
    <submittedName>
        <fullName evidence="4">Mandelate racemase</fullName>
    </submittedName>
</protein>
<evidence type="ECO:0000256" key="2">
    <source>
        <dbReference type="ARBA" id="ARBA00023239"/>
    </source>
</evidence>
<keyword evidence="2" id="KW-0456">Lyase</keyword>
<evidence type="ECO:0000313" key="4">
    <source>
        <dbReference type="EMBL" id="OAH60896.1"/>
    </source>
</evidence>
<organism evidence="4 5">
    <name type="scientific">Domibacillus aminovorans</name>
    <dbReference type="NCBI Taxonomy" id="29332"/>
    <lineage>
        <taxon>Bacteria</taxon>
        <taxon>Bacillati</taxon>
        <taxon>Bacillota</taxon>
        <taxon>Bacilli</taxon>
        <taxon>Bacillales</taxon>
        <taxon>Bacillaceae</taxon>
        <taxon>Domibacillus</taxon>
    </lineage>
</organism>
<dbReference type="PROSITE" id="PS00908">
    <property type="entry name" value="MR_MLE_1"/>
    <property type="match status" value="1"/>
</dbReference>
<dbReference type="SFLD" id="SFLDS00001">
    <property type="entry name" value="Enolase"/>
    <property type="match status" value="1"/>
</dbReference>
<dbReference type="Pfam" id="PF13378">
    <property type="entry name" value="MR_MLE_C"/>
    <property type="match status" value="1"/>
</dbReference>
<dbReference type="Gene3D" id="3.30.390.10">
    <property type="entry name" value="Enolase-like, N-terminal domain"/>
    <property type="match status" value="1"/>
</dbReference>
<dbReference type="SUPFAM" id="SSF54826">
    <property type="entry name" value="Enolase N-terminal domain-like"/>
    <property type="match status" value="1"/>
</dbReference>
<sequence>MKITNVEVIGLRVPPTDQKCEWGEDAVIVRIHTDEGIIGIGETDSSPFVIKAIIETPSSHDSSVGLRELLMGENPLDIEKLWSKMYHGSSYMGRRGAGIHAISAIDLALWDIAGKFYNVPVYQLLGGKFRDKIAAYGTFIPIDRPEENRTIAAKMVEAGYKSIKFGGGKFGFDENHDVAVVSEIRDEVGEDISLQIDLVGRWKTYRHALHMCDLLETYNLNWVEEPVPADDMMSYSKLALTGHTKIAGGEALTTRYEFNHFLEIGKPDIVQPDITRCGGITEMRKISELAKLHGTQLVPHGFSTGILNSATVQFLAASESGDLIEFSQSTSPLFRDLVENPVQCINGHVKVPDLPGLGIELNERVISKYQIF</sequence>
<dbReference type="InterPro" id="IPR013342">
    <property type="entry name" value="Mandelate_racemase_C"/>
</dbReference>
<dbReference type="RefSeq" id="WP_063965750.1">
    <property type="nucleotide sequence ID" value="NZ_JBCNAN010000072.1"/>
</dbReference>
<dbReference type="SFLD" id="SFLDG00179">
    <property type="entry name" value="mandelate_racemase"/>
    <property type="match status" value="1"/>
</dbReference>
<dbReference type="InterPro" id="IPR018110">
    <property type="entry name" value="Mandel_Rmase/mucon_lact_enz_CS"/>
</dbReference>
<accession>A0A177L6A1</accession>
<dbReference type="Pfam" id="PF02746">
    <property type="entry name" value="MR_MLE_N"/>
    <property type="match status" value="1"/>
</dbReference>